<dbReference type="PANTHER" id="PTHR42711">
    <property type="entry name" value="ABC TRANSPORTER ATP-BINDING PROTEIN"/>
    <property type="match status" value="1"/>
</dbReference>
<dbReference type="GO" id="GO:0005886">
    <property type="term" value="C:plasma membrane"/>
    <property type="evidence" value="ECO:0007669"/>
    <property type="project" value="UniProtKB-SubCell"/>
</dbReference>
<dbReference type="Pfam" id="PF00005">
    <property type="entry name" value="ABC_tran"/>
    <property type="match status" value="1"/>
</dbReference>
<keyword evidence="3" id="KW-0813">Transport</keyword>
<evidence type="ECO:0000256" key="1">
    <source>
        <dbReference type="ARBA" id="ARBA00004202"/>
    </source>
</evidence>
<gene>
    <name evidence="8" type="ORF">G7071_12445</name>
</gene>
<dbReference type="InterPro" id="IPR027417">
    <property type="entry name" value="P-loop_NTPase"/>
</dbReference>
<dbReference type="InterPro" id="IPR003593">
    <property type="entry name" value="AAA+_ATPase"/>
</dbReference>
<sequence>MSAIELRDIVKTFGRVRALDGLDLTVEPGEVHGFLGPNGAGKSTAIRVLLGLLKADSGSATMLGGDPWREGTELHRRIAYVPGDVALWPNLTGGEVIDMIGRMRGGLDEQRRAEMLDRFELDPRKKTRTYSKGNRQKVALVAALASRADLYLLDEPTSGLDPLMEAEFQRAVLEMKSDGATVLLSSHILAEAEALADRVSIIRAGRVVQSGTLAELRHLTRTTVIAETERPATDIGGVEGVHNPQFLDGRVTFDVDSDHLDTAVRMLATLGVRSLAAHPPTLEELFLRQYGEEVAP</sequence>
<comment type="similarity">
    <text evidence="2">Belongs to the ABC transporter superfamily.</text>
</comment>
<dbReference type="PANTHER" id="PTHR42711:SF5">
    <property type="entry name" value="ABC TRANSPORTER ATP-BINDING PROTEIN NATA"/>
    <property type="match status" value="1"/>
</dbReference>
<dbReference type="KEGG" id="npi:G7071_12445"/>
<comment type="subcellular location">
    <subcellularLocation>
        <location evidence="1">Cell membrane</location>
        <topology evidence="1">Peripheral membrane protein</topology>
    </subcellularLocation>
</comment>
<dbReference type="Gene3D" id="3.40.50.300">
    <property type="entry name" value="P-loop containing nucleotide triphosphate hydrolases"/>
    <property type="match status" value="1"/>
</dbReference>
<dbReference type="GO" id="GO:0016887">
    <property type="term" value="F:ATP hydrolysis activity"/>
    <property type="evidence" value="ECO:0007669"/>
    <property type="project" value="InterPro"/>
</dbReference>
<dbReference type="RefSeq" id="WP_166319249.1">
    <property type="nucleotide sequence ID" value="NZ_CP049866.1"/>
</dbReference>
<feature type="domain" description="ABC transporter" evidence="7">
    <location>
        <begin position="4"/>
        <end position="229"/>
    </location>
</feature>
<dbReference type="GO" id="GO:0046677">
    <property type="term" value="P:response to antibiotic"/>
    <property type="evidence" value="ECO:0007669"/>
    <property type="project" value="UniProtKB-KW"/>
</dbReference>
<keyword evidence="6" id="KW-0046">Antibiotic resistance</keyword>
<dbReference type="InterPro" id="IPR050763">
    <property type="entry name" value="ABC_transporter_ATP-binding"/>
</dbReference>
<evidence type="ECO:0000256" key="3">
    <source>
        <dbReference type="ARBA" id="ARBA00022448"/>
    </source>
</evidence>
<dbReference type="InterPro" id="IPR017871">
    <property type="entry name" value="ABC_transporter-like_CS"/>
</dbReference>
<evidence type="ECO:0000256" key="4">
    <source>
        <dbReference type="ARBA" id="ARBA00022741"/>
    </source>
</evidence>
<dbReference type="SUPFAM" id="SSF52540">
    <property type="entry name" value="P-loop containing nucleoside triphosphate hydrolases"/>
    <property type="match status" value="1"/>
</dbReference>
<proteinExistence type="inferred from homology"/>
<dbReference type="Proteomes" id="UP000502035">
    <property type="component" value="Chromosome"/>
</dbReference>
<dbReference type="PROSITE" id="PS50893">
    <property type="entry name" value="ABC_TRANSPORTER_2"/>
    <property type="match status" value="1"/>
</dbReference>
<organism evidence="8 9">
    <name type="scientific">Nocardioides piscis</name>
    <dbReference type="NCBI Taxonomy" id="2714938"/>
    <lineage>
        <taxon>Bacteria</taxon>
        <taxon>Bacillati</taxon>
        <taxon>Actinomycetota</taxon>
        <taxon>Actinomycetes</taxon>
        <taxon>Propionibacteriales</taxon>
        <taxon>Nocardioidaceae</taxon>
        <taxon>Nocardioides</taxon>
    </lineage>
</organism>
<evidence type="ECO:0000259" key="7">
    <source>
        <dbReference type="PROSITE" id="PS50893"/>
    </source>
</evidence>
<keyword evidence="9" id="KW-1185">Reference proteome</keyword>
<dbReference type="InterPro" id="IPR003439">
    <property type="entry name" value="ABC_transporter-like_ATP-bd"/>
</dbReference>
<reference evidence="8 9" key="1">
    <citation type="submission" date="2020-03" db="EMBL/GenBank/DDBJ databases">
        <title>Nocardioides sp. nov., isolated from fish.</title>
        <authorList>
            <person name="Hyun D.-W."/>
            <person name="Bae J.-W."/>
        </authorList>
    </citation>
    <scope>NUCLEOTIDE SEQUENCE [LARGE SCALE GENOMIC DNA]</scope>
    <source>
        <strain evidence="8 9">HDW12A</strain>
    </source>
</reference>
<dbReference type="CDD" id="cd03230">
    <property type="entry name" value="ABC_DR_subfamily_A"/>
    <property type="match status" value="1"/>
</dbReference>
<protein>
    <submittedName>
        <fullName evidence="8">ABC transporter ATP-binding protein</fullName>
    </submittedName>
</protein>
<evidence type="ECO:0000313" key="9">
    <source>
        <dbReference type="Proteomes" id="UP000502035"/>
    </source>
</evidence>
<dbReference type="EMBL" id="CP049866">
    <property type="protein sequence ID" value="QIK76118.1"/>
    <property type="molecule type" value="Genomic_DNA"/>
</dbReference>
<name>A0A6G7YHK5_9ACTN</name>
<dbReference type="GO" id="GO:0005524">
    <property type="term" value="F:ATP binding"/>
    <property type="evidence" value="ECO:0007669"/>
    <property type="project" value="UniProtKB-KW"/>
</dbReference>
<dbReference type="SMART" id="SM00382">
    <property type="entry name" value="AAA"/>
    <property type="match status" value="1"/>
</dbReference>
<accession>A0A6G7YHK5</accession>
<evidence type="ECO:0000256" key="5">
    <source>
        <dbReference type="ARBA" id="ARBA00022840"/>
    </source>
</evidence>
<dbReference type="PROSITE" id="PS00211">
    <property type="entry name" value="ABC_TRANSPORTER_1"/>
    <property type="match status" value="1"/>
</dbReference>
<evidence type="ECO:0000313" key="8">
    <source>
        <dbReference type="EMBL" id="QIK76118.1"/>
    </source>
</evidence>
<dbReference type="AlphaFoldDB" id="A0A6G7YHK5"/>
<evidence type="ECO:0000256" key="2">
    <source>
        <dbReference type="ARBA" id="ARBA00005417"/>
    </source>
</evidence>
<keyword evidence="5 8" id="KW-0067">ATP-binding</keyword>
<evidence type="ECO:0000256" key="6">
    <source>
        <dbReference type="ARBA" id="ARBA00023251"/>
    </source>
</evidence>
<keyword evidence="4" id="KW-0547">Nucleotide-binding</keyword>